<name>A0A0B8PLT0_9VIBR</name>
<dbReference type="PANTHER" id="PTHR30005:SF14">
    <property type="entry name" value="EXOPOLYPHOSPHATASE"/>
    <property type="match status" value="1"/>
</dbReference>
<organism evidence="2 3">
    <name type="scientific">Vibrio ishigakensis</name>
    <dbReference type="NCBI Taxonomy" id="1481914"/>
    <lineage>
        <taxon>Bacteria</taxon>
        <taxon>Pseudomonadati</taxon>
        <taxon>Pseudomonadota</taxon>
        <taxon>Gammaproteobacteria</taxon>
        <taxon>Vibrionales</taxon>
        <taxon>Vibrionaceae</taxon>
        <taxon>Vibrio</taxon>
    </lineage>
</organism>
<evidence type="ECO:0000259" key="1">
    <source>
        <dbReference type="Pfam" id="PF02541"/>
    </source>
</evidence>
<comment type="caution">
    <text evidence="2">The sequence shown here is derived from an EMBL/GenBank/DDBJ whole genome shotgun (WGS) entry which is preliminary data.</text>
</comment>
<protein>
    <submittedName>
        <fullName evidence="2">Exopolyphosphatase</fullName>
    </submittedName>
</protein>
<dbReference type="InterPro" id="IPR003695">
    <property type="entry name" value="Ppx_GppA_N"/>
</dbReference>
<feature type="domain" description="Ppx/GppA phosphatase N-terminal" evidence="1">
    <location>
        <begin position="24"/>
        <end position="77"/>
    </location>
</feature>
<dbReference type="GO" id="GO:0004309">
    <property type="term" value="F:exopolyphosphatase activity"/>
    <property type="evidence" value="ECO:0007669"/>
    <property type="project" value="TreeGrafter"/>
</dbReference>
<evidence type="ECO:0000313" key="3">
    <source>
        <dbReference type="Proteomes" id="UP000031670"/>
    </source>
</evidence>
<dbReference type="Pfam" id="PF02541">
    <property type="entry name" value="Ppx-GppA"/>
    <property type="match status" value="1"/>
</dbReference>
<reference evidence="2 3" key="2">
    <citation type="submission" date="2015-01" db="EMBL/GenBank/DDBJ databases">
        <authorList>
            <consortium name="NBRP consortium"/>
            <person name="Sawabe T."/>
            <person name="Meirelles P."/>
            <person name="Feng G."/>
            <person name="Sayaka M."/>
            <person name="Hattori M."/>
            <person name="Ohkuma M."/>
        </authorList>
    </citation>
    <scope>NUCLEOTIDE SEQUENCE [LARGE SCALE GENOMIC DNA]</scope>
    <source>
        <strain evidence="2 3">JCM19232</strain>
    </source>
</reference>
<proteinExistence type="predicted"/>
<dbReference type="SUPFAM" id="SSF53067">
    <property type="entry name" value="Actin-like ATPase domain"/>
    <property type="match status" value="1"/>
</dbReference>
<dbReference type="EMBL" id="BBSA01000022">
    <property type="protein sequence ID" value="GAM65667.1"/>
    <property type="molecule type" value="Genomic_DNA"/>
</dbReference>
<dbReference type="InterPro" id="IPR050273">
    <property type="entry name" value="GppA/Ppx_hydrolase"/>
</dbReference>
<evidence type="ECO:0000313" key="2">
    <source>
        <dbReference type="EMBL" id="GAM65667.1"/>
    </source>
</evidence>
<dbReference type="Proteomes" id="UP000031670">
    <property type="component" value="Unassembled WGS sequence"/>
</dbReference>
<dbReference type="InterPro" id="IPR043129">
    <property type="entry name" value="ATPase_NBD"/>
</dbReference>
<dbReference type="AlphaFoldDB" id="A0A0B8PLT0"/>
<dbReference type="Gene3D" id="3.30.420.40">
    <property type="match status" value="1"/>
</dbReference>
<gene>
    <name evidence="2" type="ORF">JCM19232_2914</name>
</gene>
<dbReference type="PANTHER" id="PTHR30005">
    <property type="entry name" value="EXOPOLYPHOSPHATASE"/>
    <property type="match status" value="1"/>
</dbReference>
<dbReference type="GO" id="GO:0006798">
    <property type="term" value="P:polyphosphate catabolic process"/>
    <property type="evidence" value="ECO:0007669"/>
    <property type="project" value="TreeGrafter"/>
</dbReference>
<sequence>MQTDQPIEKNIAAIDLGSNSFHMVVAKVVGQDLQIVSRHKQRVKLASGLDSQNNLNNAAMQRGLDCLQMFAERLRGSMLKTFVS</sequence>
<reference evidence="2 3" key="1">
    <citation type="submission" date="2015-01" db="EMBL/GenBank/DDBJ databases">
        <title>Vibrio sp. C5 JCM 19232 whole genome shotgun sequence.</title>
        <authorList>
            <person name="Sawabe T."/>
            <person name="Meirelles P."/>
            <person name="Feng G."/>
            <person name="Sayaka M."/>
            <person name="Hattori M."/>
            <person name="Ohkuma M."/>
        </authorList>
    </citation>
    <scope>NUCLEOTIDE SEQUENCE [LARGE SCALE GENOMIC DNA]</scope>
    <source>
        <strain evidence="2 3">JCM19232</strain>
    </source>
</reference>
<accession>A0A0B8PLT0</accession>